<evidence type="ECO:0000256" key="1">
    <source>
        <dbReference type="SAM" id="MobiDB-lite"/>
    </source>
</evidence>
<dbReference type="Gene3D" id="3.30.1490.40">
    <property type="match status" value="1"/>
</dbReference>
<feature type="compositionally biased region" description="Low complexity" evidence="1">
    <location>
        <begin position="110"/>
        <end position="143"/>
    </location>
</feature>
<dbReference type="InterPro" id="IPR001202">
    <property type="entry name" value="WW_dom"/>
</dbReference>
<name>A0A2P6TZ75_CHLSO</name>
<dbReference type="PROSITE" id="PS50020">
    <property type="entry name" value="WW_DOMAIN_2"/>
    <property type="match status" value="1"/>
</dbReference>
<dbReference type="PROSITE" id="PS01159">
    <property type="entry name" value="WW_DOMAIN_1"/>
    <property type="match status" value="1"/>
</dbReference>
<feature type="domain" description="WW" evidence="2">
    <location>
        <begin position="85"/>
        <end position="113"/>
    </location>
</feature>
<dbReference type="InterPro" id="IPR036020">
    <property type="entry name" value="WW_dom_sf"/>
</dbReference>
<sequence>MAESGPEPPHSGSQPDPEVQHLEQLTDQIQADAEDQQTAEDGGAAAAAAAAVQQPPVFEPSEQQPAAARATAPAHDGGQLVHQCWEEAVDLNSGHRYWFNRATGVSQWHPPAGWAAAAPGSAPTPAAGEAGAAQPPTTQQQQPQQPPASPAYTPGYYYRDVAGQVQGPFTLEQLRGWRGSLPMDLPVLQLTEPQPEKQAASGAASPPAGQAGGQGEERQASSRWVQLELARLLGDNELLERWRLEHPEQAVWPGSAPPAEWYELERQRGTAHSLADAVLCGLPVYDETVAVARVAAASGKSLQEVLEWNRQVDYTATAYRVAARGRIQAPGGPESLYSDLASYANPWEVEQQLAAVAERRKRGLSGAELRAVRERKKELKRQKQVAWLLS</sequence>
<feature type="compositionally biased region" description="Low complexity" evidence="1">
    <location>
        <begin position="65"/>
        <end position="74"/>
    </location>
</feature>
<organism evidence="3 4">
    <name type="scientific">Chlorella sorokiniana</name>
    <name type="common">Freshwater green alga</name>
    <dbReference type="NCBI Taxonomy" id="3076"/>
    <lineage>
        <taxon>Eukaryota</taxon>
        <taxon>Viridiplantae</taxon>
        <taxon>Chlorophyta</taxon>
        <taxon>core chlorophytes</taxon>
        <taxon>Trebouxiophyceae</taxon>
        <taxon>Chlorellales</taxon>
        <taxon>Chlorellaceae</taxon>
        <taxon>Chlorella clade</taxon>
        <taxon>Chlorella</taxon>
    </lineage>
</organism>
<dbReference type="Pfam" id="PF00397">
    <property type="entry name" value="WW"/>
    <property type="match status" value="1"/>
</dbReference>
<dbReference type="SUPFAM" id="SSF55277">
    <property type="entry name" value="GYF domain"/>
    <property type="match status" value="1"/>
</dbReference>
<dbReference type="Gene3D" id="2.20.70.10">
    <property type="match status" value="1"/>
</dbReference>
<protein>
    <submittedName>
        <fullName evidence="3">Rho GTPase-activating 27 isoform X6</fullName>
    </submittedName>
</protein>
<dbReference type="EMBL" id="LHPG02000004">
    <property type="protein sequence ID" value="PRW59368.1"/>
    <property type="molecule type" value="Genomic_DNA"/>
</dbReference>
<proteinExistence type="predicted"/>
<dbReference type="AlphaFoldDB" id="A0A2P6TZ75"/>
<keyword evidence="4" id="KW-1185">Reference proteome</keyword>
<accession>A0A2P6TZ75</accession>
<dbReference type="Proteomes" id="UP000239899">
    <property type="component" value="Unassembled WGS sequence"/>
</dbReference>
<dbReference type="InterPro" id="IPR035445">
    <property type="entry name" value="GYF-like_dom_sf"/>
</dbReference>
<comment type="caution">
    <text evidence="3">The sequence shown here is derived from an EMBL/GenBank/DDBJ whole genome shotgun (WGS) entry which is preliminary data.</text>
</comment>
<feature type="region of interest" description="Disordered" evidence="1">
    <location>
        <begin position="1"/>
        <end position="74"/>
    </location>
</feature>
<feature type="compositionally biased region" description="Low complexity" evidence="1">
    <location>
        <begin position="198"/>
        <end position="209"/>
    </location>
</feature>
<dbReference type="SUPFAM" id="SSF51045">
    <property type="entry name" value="WW domain"/>
    <property type="match status" value="1"/>
</dbReference>
<evidence type="ECO:0000259" key="2">
    <source>
        <dbReference type="PROSITE" id="PS50020"/>
    </source>
</evidence>
<feature type="region of interest" description="Disordered" evidence="1">
    <location>
        <begin position="193"/>
        <end position="220"/>
    </location>
</feature>
<evidence type="ECO:0000313" key="3">
    <source>
        <dbReference type="EMBL" id="PRW59368.1"/>
    </source>
</evidence>
<gene>
    <name evidence="3" type="ORF">C2E21_2395</name>
</gene>
<evidence type="ECO:0000313" key="4">
    <source>
        <dbReference type="Proteomes" id="UP000239899"/>
    </source>
</evidence>
<feature type="region of interest" description="Disordered" evidence="1">
    <location>
        <begin position="110"/>
        <end position="155"/>
    </location>
</feature>
<dbReference type="OrthoDB" id="512351at2759"/>
<reference evidence="3 4" key="1">
    <citation type="journal article" date="2018" name="Plant J.">
        <title>Genome sequences of Chlorella sorokiniana UTEX 1602 and Micractinium conductrix SAG 241.80: implications to maltose excretion by a green alga.</title>
        <authorList>
            <person name="Arriola M.B."/>
            <person name="Velmurugan N."/>
            <person name="Zhang Y."/>
            <person name="Plunkett M.H."/>
            <person name="Hondzo H."/>
            <person name="Barney B.M."/>
        </authorList>
    </citation>
    <scope>NUCLEOTIDE SEQUENCE [LARGE SCALE GENOMIC DNA]</scope>
    <source>
        <strain evidence="4">UTEX 1602</strain>
    </source>
</reference>